<keyword evidence="7 13" id="KW-0812">Transmembrane</keyword>
<dbReference type="PROSITE" id="PS50109">
    <property type="entry name" value="HIS_KIN"/>
    <property type="match status" value="1"/>
</dbReference>
<evidence type="ECO:0000259" key="15">
    <source>
        <dbReference type="PROSITE" id="PS50885"/>
    </source>
</evidence>
<dbReference type="InterPro" id="IPR005467">
    <property type="entry name" value="His_kinase_dom"/>
</dbReference>
<dbReference type="SMART" id="SM00304">
    <property type="entry name" value="HAMP"/>
    <property type="match status" value="1"/>
</dbReference>
<dbReference type="Gene3D" id="1.10.287.130">
    <property type="match status" value="1"/>
</dbReference>
<dbReference type="InterPro" id="IPR050980">
    <property type="entry name" value="2C_sensor_his_kinase"/>
</dbReference>
<dbReference type="SUPFAM" id="SSF55874">
    <property type="entry name" value="ATPase domain of HSP90 chaperone/DNA topoisomerase II/histidine kinase"/>
    <property type="match status" value="1"/>
</dbReference>
<dbReference type="InterPro" id="IPR003661">
    <property type="entry name" value="HisK_dim/P_dom"/>
</dbReference>
<evidence type="ECO:0000256" key="3">
    <source>
        <dbReference type="ARBA" id="ARBA00012438"/>
    </source>
</evidence>
<dbReference type="PROSITE" id="PS50885">
    <property type="entry name" value="HAMP"/>
    <property type="match status" value="1"/>
</dbReference>
<evidence type="ECO:0000256" key="1">
    <source>
        <dbReference type="ARBA" id="ARBA00000085"/>
    </source>
</evidence>
<dbReference type="Pfam" id="PF00512">
    <property type="entry name" value="HisKA"/>
    <property type="match status" value="1"/>
</dbReference>
<evidence type="ECO:0000256" key="5">
    <source>
        <dbReference type="ARBA" id="ARBA00022553"/>
    </source>
</evidence>
<dbReference type="EC" id="2.7.13.3" evidence="3"/>
<keyword evidence="10" id="KW-0067">ATP-binding</keyword>
<accession>A0ABT1AAQ9</accession>
<feature type="domain" description="HAMP" evidence="15">
    <location>
        <begin position="172"/>
        <end position="224"/>
    </location>
</feature>
<evidence type="ECO:0000256" key="4">
    <source>
        <dbReference type="ARBA" id="ARBA00022475"/>
    </source>
</evidence>
<comment type="subcellular location">
    <subcellularLocation>
        <location evidence="2">Cell membrane</location>
        <topology evidence="2">Multi-pass membrane protein</topology>
    </subcellularLocation>
</comment>
<organism evidence="16 17">
    <name type="scientific">Pseudonocardia humida</name>
    <dbReference type="NCBI Taxonomy" id="2800819"/>
    <lineage>
        <taxon>Bacteria</taxon>
        <taxon>Bacillati</taxon>
        <taxon>Actinomycetota</taxon>
        <taxon>Actinomycetes</taxon>
        <taxon>Pseudonocardiales</taxon>
        <taxon>Pseudonocardiaceae</taxon>
        <taxon>Pseudonocardia</taxon>
    </lineage>
</organism>
<dbReference type="CDD" id="cd00082">
    <property type="entry name" value="HisKA"/>
    <property type="match status" value="1"/>
</dbReference>
<keyword evidence="4" id="KW-1003">Cell membrane</keyword>
<dbReference type="SUPFAM" id="SSF47384">
    <property type="entry name" value="Homodimeric domain of signal transducing histidine kinase"/>
    <property type="match status" value="1"/>
</dbReference>
<dbReference type="SMART" id="SM00388">
    <property type="entry name" value="HisKA"/>
    <property type="match status" value="1"/>
</dbReference>
<keyword evidence="9 16" id="KW-0418">Kinase</keyword>
<evidence type="ECO:0000256" key="11">
    <source>
        <dbReference type="ARBA" id="ARBA00022989"/>
    </source>
</evidence>
<evidence type="ECO:0000256" key="9">
    <source>
        <dbReference type="ARBA" id="ARBA00022777"/>
    </source>
</evidence>
<dbReference type="Gene3D" id="6.10.340.10">
    <property type="match status" value="1"/>
</dbReference>
<dbReference type="SUPFAM" id="SSF158472">
    <property type="entry name" value="HAMP domain-like"/>
    <property type="match status" value="1"/>
</dbReference>
<dbReference type="CDD" id="cd00075">
    <property type="entry name" value="HATPase"/>
    <property type="match status" value="1"/>
</dbReference>
<dbReference type="SMART" id="SM00387">
    <property type="entry name" value="HATPase_c"/>
    <property type="match status" value="1"/>
</dbReference>
<evidence type="ECO:0000256" key="6">
    <source>
        <dbReference type="ARBA" id="ARBA00022679"/>
    </source>
</evidence>
<evidence type="ECO:0000256" key="2">
    <source>
        <dbReference type="ARBA" id="ARBA00004651"/>
    </source>
</evidence>
<proteinExistence type="predicted"/>
<dbReference type="PANTHER" id="PTHR44936">
    <property type="entry name" value="SENSOR PROTEIN CREC"/>
    <property type="match status" value="1"/>
</dbReference>
<dbReference type="CDD" id="cd06225">
    <property type="entry name" value="HAMP"/>
    <property type="match status" value="1"/>
</dbReference>
<comment type="caution">
    <text evidence="16">The sequence shown here is derived from an EMBL/GenBank/DDBJ whole genome shotgun (WGS) entry which is preliminary data.</text>
</comment>
<keyword evidence="13" id="KW-0472">Membrane</keyword>
<comment type="catalytic activity">
    <reaction evidence="1">
        <text>ATP + protein L-histidine = ADP + protein N-phospho-L-histidine.</text>
        <dbReference type="EC" id="2.7.13.3"/>
    </reaction>
</comment>
<dbReference type="InterPro" id="IPR003660">
    <property type="entry name" value="HAMP_dom"/>
</dbReference>
<keyword evidence="12" id="KW-0902">Two-component regulatory system</keyword>
<reference evidence="16" key="1">
    <citation type="submission" date="2021-04" db="EMBL/GenBank/DDBJ databases">
        <title>Pseudonocardia sp. nov., isolated from sandy soil of mangrove forest.</title>
        <authorList>
            <person name="Zan Z."/>
            <person name="Huang R."/>
            <person name="Liu W."/>
        </authorList>
    </citation>
    <scope>NUCLEOTIDE SEQUENCE</scope>
    <source>
        <strain evidence="16">S2-4</strain>
    </source>
</reference>
<evidence type="ECO:0000256" key="10">
    <source>
        <dbReference type="ARBA" id="ARBA00022840"/>
    </source>
</evidence>
<evidence type="ECO:0000313" key="16">
    <source>
        <dbReference type="EMBL" id="MCO1660137.1"/>
    </source>
</evidence>
<protein>
    <recommendedName>
        <fullName evidence="3">histidine kinase</fullName>
        <ecNumber evidence="3">2.7.13.3</ecNumber>
    </recommendedName>
</protein>
<gene>
    <name evidence="16" type="ORF">KDL28_34265</name>
</gene>
<keyword evidence="6" id="KW-0808">Transferase</keyword>
<dbReference type="InterPro" id="IPR036097">
    <property type="entry name" value="HisK_dim/P_sf"/>
</dbReference>
<evidence type="ECO:0000256" key="8">
    <source>
        <dbReference type="ARBA" id="ARBA00022741"/>
    </source>
</evidence>
<keyword evidence="8" id="KW-0547">Nucleotide-binding</keyword>
<dbReference type="InterPro" id="IPR036890">
    <property type="entry name" value="HATPase_C_sf"/>
</dbReference>
<keyword evidence="17" id="KW-1185">Reference proteome</keyword>
<dbReference type="Gene3D" id="3.30.565.10">
    <property type="entry name" value="Histidine kinase-like ATPase, C-terminal domain"/>
    <property type="match status" value="1"/>
</dbReference>
<dbReference type="InterPro" id="IPR003594">
    <property type="entry name" value="HATPase_dom"/>
</dbReference>
<evidence type="ECO:0000259" key="14">
    <source>
        <dbReference type="PROSITE" id="PS50109"/>
    </source>
</evidence>
<dbReference type="Pfam" id="PF02518">
    <property type="entry name" value="HATPase_c"/>
    <property type="match status" value="1"/>
</dbReference>
<evidence type="ECO:0000256" key="13">
    <source>
        <dbReference type="SAM" id="Phobius"/>
    </source>
</evidence>
<keyword evidence="5" id="KW-0597">Phosphoprotein</keyword>
<dbReference type="PANTHER" id="PTHR44936:SF9">
    <property type="entry name" value="SENSOR PROTEIN CREC"/>
    <property type="match status" value="1"/>
</dbReference>
<feature type="transmembrane region" description="Helical" evidence="13">
    <location>
        <begin position="152"/>
        <end position="175"/>
    </location>
</feature>
<evidence type="ECO:0000256" key="7">
    <source>
        <dbReference type="ARBA" id="ARBA00022692"/>
    </source>
</evidence>
<dbReference type="EMBL" id="JAGSOV010000078">
    <property type="protein sequence ID" value="MCO1660137.1"/>
    <property type="molecule type" value="Genomic_DNA"/>
</dbReference>
<evidence type="ECO:0000256" key="12">
    <source>
        <dbReference type="ARBA" id="ARBA00023012"/>
    </source>
</evidence>
<dbReference type="Pfam" id="PF00672">
    <property type="entry name" value="HAMP"/>
    <property type="match status" value="1"/>
</dbReference>
<feature type="domain" description="Histidine kinase" evidence="14">
    <location>
        <begin position="232"/>
        <end position="446"/>
    </location>
</feature>
<dbReference type="Proteomes" id="UP001165283">
    <property type="component" value="Unassembled WGS sequence"/>
</dbReference>
<keyword evidence="11 13" id="KW-1133">Transmembrane helix</keyword>
<dbReference type="GO" id="GO:0016301">
    <property type="term" value="F:kinase activity"/>
    <property type="evidence" value="ECO:0007669"/>
    <property type="project" value="UniProtKB-KW"/>
</dbReference>
<sequence length="446" mass="45655">MAWRITAGCLLVAVLAVLVAGLVSVRLIAVTAREVTQAALARQADVLAAQTVDGPGGAVGVRGAAAALRGQGVDVLVVGPGRLDPTPTGSTAAALATTDVTRVLDGLPVSATAEVGARTLVVEARPAGDGGFALVQPVDRAVGVGPQLRRSVLFALLAGAATALVVGFVVAHLLARPLRGAVAGATALRSGRRDVRIPERGPTEIAEVAGAVNELADALAHSEARQRAFLLSVSHELRTPLTAVRGFAESLADGVVSGDEVPEVGRVVLREAERLNRLVDDLMELARLQADDFRLDPAPVDLAGLAREAAEVWAARSAAAGVEFRVEAAGPAVVRADPRRLRQVVDGLAENALRVLPPGAPLVLAVRPVPGGGVLEVRDGGPGLSDDDYAVAFAPGVLHERYRERRGTGGIGLALVHGLVTRMGGRIDATPAPEGGARFTVTLPAP</sequence>
<name>A0ABT1AAQ9_9PSEU</name>
<evidence type="ECO:0000313" key="17">
    <source>
        <dbReference type="Proteomes" id="UP001165283"/>
    </source>
</evidence>